<evidence type="ECO:0000256" key="5">
    <source>
        <dbReference type="ARBA" id="ARBA00023002"/>
    </source>
</evidence>
<dbReference type="InterPro" id="IPR046373">
    <property type="entry name" value="Acyl-CoA_Oxase/DH_mid-dom_sf"/>
</dbReference>
<accession>A0A934ITQ3</accession>
<proteinExistence type="inferred from homology"/>
<evidence type="ECO:0000259" key="12">
    <source>
        <dbReference type="Pfam" id="PF02770"/>
    </source>
</evidence>
<keyword evidence="15" id="KW-1185">Reference proteome</keyword>
<dbReference type="Pfam" id="PF02770">
    <property type="entry name" value="Acyl-CoA_dh_M"/>
    <property type="match status" value="1"/>
</dbReference>
<dbReference type="PIRSF" id="PIRSF016578">
    <property type="entry name" value="HsaA"/>
    <property type="match status" value="1"/>
</dbReference>
<evidence type="ECO:0000256" key="3">
    <source>
        <dbReference type="ARBA" id="ARBA00022630"/>
    </source>
</evidence>
<evidence type="ECO:0000256" key="6">
    <source>
        <dbReference type="ARBA" id="ARBA00052938"/>
    </source>
</evidence>
<keyword evidence="5 10" id="KW-0560">Oxidoreductase</keyword>
<evidence type="ECO:0000256" key="2">
    <source>
        <dbReference type="ARBA" id="ARBA00009347"/>
    </source>
</evidence>
<dbReference type="SUPFAM" id="SSF56645">
    <property type="entry name" value="Acyl-CoA dehydrogenase NM domain-like"/>
    <property type="match status" value="1"/>
</dbReference>
<evidence type="ECO:0000256" key="8">
    <source>
        <dbReference type="ARBA" id="ARBA00068311"/>
    </source>
</evidence>
<dbReference type="EC" id="3.13.1.4" evidence="7"/>
<evidence type="ECO:0000313" key="14">
    <source>
        <dbReference type="EMBL" id="MBJ3777855.1"/>
    </source>
</evidence>
<feature type="domain" description="Acyl-CoA dehydrogenase/oxidase N-terminal" evidence="13">
    <location>
        <begin position="10"/>
        <end position="120"/>
    </location>
</feature>
<dbReference type="Gene3D" id="1.10.540.10">
    <property type="entry name" value="Acyl-CoA dehydrogenase/oxidase, N-terminal domain"/>
    <property type="match status" value="1"/>
</dbReference>
<evidence type="ECO:0000256" key="7">
    <source>
        <dbReference type="ARBA" id="ARBA00066461"/>
    </source>
</evidence>
<dbReference type="Pfam" id="PF02771">
    <property type="entry name" value="Acyl-CoA_dh_N"/>
    <property type="match status" value="1"/>
</dbReference>
<comment type="catalytic activity">
    <reaction evidence="6">
        <text>3-sulfinopropanoyl-CoA + H2O = propanoyl-CoA + sulfite + H(+)</text>
        <dbReference type="Rhea" id="RHEA:41624"/>
        <dbReference type="ChEBI" id="CHEBI:15377"/>
        <dbReference type="ChEBI" id="CHEBI:15378"/>
        <dbReference type="ChEBI" id="CHEBI:17359"/>
        <dbReference type="ChEBI" id="CHEBI:57392"/>
        <dbReference type="ChEBI" id="CHEBI:78349"/>
        <dbReference type="EC" id="3.13.1.4"/>
    </reaction>
    <physiologicalReaction direction="left-to-right" evidence="6">
        <dbReference type="Rhea" id="RHEA:41625"/>
    </physiologicalReaction>
</comment>
<feature type="domain" description="Acyl-CoA dehydrogenase/oxidase C-terminal" evidence="11">
    <location>
        <begin position="232"/>
        <end position="380"/>
    </location>
</feature>
<dbReference type="InterPro" id="IPR009075">
    <property type="entry name" value="AcylCo_DH/oxidase_C"/>
</dbReference>
<comment type="similarity">
    <text evidence="2 10">Belongs to the acyl-CoA dehydrogenase family.</text>
</comment>
<dbReference type="PANTHER" id="PTHR43884:SF12">
    <property type="entry name" value="ISOVALERYL-COA DEHYDROGENASE, MITOCHONDRIAL-RELATED"/>
    <property type="match status" value="1"/>
</dbReference>
<dbReference type="InterPro" id="IPR037069">
    <property type="entry name" value="AcylCoA_DH/ox_N_sf"/>
</dbReference>
<evidence type="ECO:0000313" key="15">
    <source>
        <dbReference type="Proteomes" id="UP000609531"/>
    </source>
</evidence>
<dbReference type="FunFam" id="2.40.110.10:FF:000002">
    <property type="entry name" value="Acyl-CoA dehydrogenase fadE12"/>
    <property type="match status" value="1"/>
</dbReference>
<dbReference type="InterPro" id="IPR009100">
    <property type="entry name" value="AcylCoA_DH/oxidase_NM_dom_sf"/>
</dbReference>
<dbReference type="FunFam" id="1.20.140.10:FF:000004">
    <property type="entry name" value="Acyl-CoA dehydrogenase FadE25"/>
    <property type="match status" value="1"/>
</dbReference>
<reference evidence="14" key="1">
    <citation type="submission" date="2020-12" db="EMBL/GenBank/DDBJ databases">
        <title>Bacterial taxonomy.</title>
        <authorList>
            <person name="Pan X."/>
        </authorList>
    </citation>
    <scope>NUCLEOTIDE SEQUENCE</scope>
    <source>
        <strain evidence="14">B2012</strain>
    </source>
</reference>
<evidence type="ECO:0000256" key="1">
    <source>
        <dbReference type="ARBA" id="ARBA00001974"/>
    </source>
</evidence>
<keyword evidence="4 10" id="KW-0274">FAD</keyword>
<organism evidence="14 15">
    <name type="scientific">Acuticoccus mangrovi</name>
    <dbReference type="NCBI Taxonomy" id="2796142"/>
    <lineage>
        <taxon>Bacteria</taxon>
        <taxon>Pseudomonadati</taxon>
        <taxon>Pseudomonadota</taxon>
        <taxon>Alphaproteobacteria</taxon>
        <taxon>Hyphomicrobiales</taxon>
        <taxon>Amorphaceae</taxon>
        <taxon>Acuticoccus</taxon>
    </lineage>
</organism>
<dbReference type="GO" id="GO:0050660">
    <property type="term" value="F:flavin adenine dinucleotide binding"/>
    <property type="evidence" value="ECO:0007669"/>
    <property type="project" value="InterPro"/>
</dbReference>
<dbReference type="InterPro" id="IPR013786">
    <property type="entry name" value="AcylCoA_DH/ox_N"/>
</dbReference>
<dbReference type="PANTHER" id="PTHR43884">
    <property type="entry name" value="ACYL-COA DEHYDROGENASE"/>
    <property type="match status" value="1"/>
</dbReference>
<sequence>MPPGATPFATEDDHAMARHIARFAGDVLAPEAARIDRDAAFAGCHWPALGAIGLAGLNLPEAWGGAGASPLALYLAVEEVAAACASTCSMLTAHYLATDAILLGGDDAQRARWLPGAAAGTLLGAFALTEPQAGSNPADMTTRARRHGGDYVLTGTKHFISNAGAANFIIVFAVTDPAAGARGISAFVVPREAPGVRCGPAEPTMGIRGGHIFEVSLDAVVVPERDRLGPEGKGFATAMKVLDNGRVEVCAAATGIARAGLGAARDWMKAREIGGRPIAHFQGLQWMLADMATALEAARLLGLNAARLRAAGARFTREAAHAKLFAAEAVGRIVDAAQQIHGGYGYTAALGVERLVRDARILRIYEGSSEIQRTIIARDLLG</sequence>
<dbReference type="SUPFAM" id="SSF47203">
    <property type="entry name" value="Acyl-CoA dehydrogenase C-terminal domain-like"/>
    <property type="match status" value="1"/>
</dbReference>
<dbReference type="InterPro" id="IPR036250">
    <property type="entry name" value="AcylCo_DH-like_C"/>
</dbReference>
<evidence type="ECO:0000259" key="11">
    <source>
        <dbReference type="Pfam" id="PF00441"/>
    </source>
</evidence>
<dbReference type="Gene3D" id="1.20.140.10">
    <property type="entry name" value="Butyryl-CoA Dehydrogenase, subunit A, domain 3"/>
    <property type="match status" value="1"/>
</dbReference>
<dbReference type="InterPro" id="IPR006091">
    <property type="entry name" value="Acyl-CoA_Oxase/DH_mid-dom"/>
</dbReference>
<dbReference type="AlphaFoldDB" id="A0A934ITQ3"/>
<evidence type="ECO:0000256" key="9">
    <source>
        <dbReference type="ARBA" id="ARBA00075603"/>
    </source>
</evidence>
<name>A0A934ITQ3_9HYPH</name>
<keyword evidence="3 10" id="KW-0285">Flavoprotein</keyword>
<dbReference type="GO" id="GO:0003995">
    <property type="term" value="F:acyl-CoA dehydrogenase activity"/>
    <property type="evidence" value="ECO:0007669"/>
    <property type="project" value="TreeGrafter"/>
</dbReference>
<evidence type="ECO:0000256" key="4">
    <source>
        <dbReference type="ARBA" id="ARBA00022827"/>
    </source>
</evidence>
<protein>
    <recommendedName>
        <fullName evidence="8">3-sulfinopropanoyl-CoA desulfinase</fullName>
        <ecNumber evidence="7">3.13.1.4</ecNumber>
    </recommendedName>
    <alternativeName>
        <fullName evidence="9">3-sulfinopropionyl coenzyme A desulfinase</fullName>
    </alternativeName>
</protein>
<evidence type="ECO:0000259" key="13">
    <source>
        <dbReference type="Pfam" id="PF02771"/>
    </source>
</evidence>
<comment type="cofactor">
    <cofactor evidence="1 10">
        <name>FAD</name>
        <dbReference type="ChEBI" id="CHEBI:57692"/>
    </cofactor>
</comment>
<dbReference type="Gene3D" id="2.40.110.10">
    <property type="entry name" value="Butyryl-CoA Dehydrogenase, subunit A, domain 2"/>
    <property type="match status" value="1"/>
</dbReference>
<dbReference type="Pfam" id="PF00441">
    <property type="entry name" value="Acyl-CoA_dh_1"/>
    <property type="match status" value="1"/>
</dbReference>
<gene>
    <name evidence="14" type="ORF">JCR33_19275</name>
</gene>
<comment type="caution">
    <text evidence="14">The sequence shown here is derived from an EMBL/GenBank/DDBJ whole genome shotgun (WGS) entry which is preliminary data.</text>
</comment>
<feature type="domain" description="Acyl-CoA oxidase/dehydrogenase middle" evidence="12">
    <location>
        <begin position="125"/>
        <end position="220"/>
    </location>
</feature>
<dbReference type="Proteomes" id="UP000609531">
    <property type="component" value="Unassembled WGS sequence"/>
</dbReference>
<dbReference type="EMBL" id="JAEKJA010000021">
    <property type="protein sequence ID" value="MBJ3777855.1"/>
    <property type="molecule type" value="Genomic_DNA"/>
</dbReference>
<evidence type="ECO:0000256" key="10">
    <source>
        <dbReference type="RuleBase" id="RU362125"/>
    </source>
</evidence>